<organism evidence="7 8">
    <name type="scientific">Flemingia macrophylla</name>
    <dbReference type="NCBI Taxonomy" id="520843"/>
    <lineage>
        <taxon>Eukaryota</taxon>
        <taxon>Viridiplantae</taxon>
        <taxon>Streptophyta</taxon>
        <taxon>Embryophyta</taxon>
        <taxon>Tracheophyta</taxon>
        <taxon>Spermatophyta</taxon>
        <taxon>Magnoliopsida</taxon>
        <taxon>eudicotyledons</taxon>
        <taxon>Gunneridae</taxon>
        <taxon>Pentapetalae</taxon>
        <taxon>rosids</taxon>
        <taxon>fabids</taxon>
        <taxon>Fabales</taxon>
        <taxon>Fabaceae</taxon>
        <taxon>Papilionoideae</taxon>
        <taxon>50 kb inversion clade</taxon>
        <taxon>NPAAA clade</taxon>
        <taxon>indigoferoid/millettioid clade</taxon>
        <taxon>Phaseoleae</taxon>
        <taxon>Flemingia</taxon>
    </lineage>
</organism>
<dbReference type="GO" id="GO:0060320">
    <property type="term" value="P:rejection of self pollen"/>
    <property type="evidence" value="ECO:0007669"/>
    <property type="project" value="UniProtKB-KW"/>
</dbReference>
<name>A0ABD1N183_9FABA</name>
<keyword evidence="4 6" id="KW-0964">Secreted</keyword>
<dbReference type="EMBL" id="JBGMDY010000003">
    <property type="protein sequence ID" value="KAL2341537.1"/>
    <property type="molecule type" value="Genomic_DNA"/>
</dbReference>
<accession>A0ABD1N183</accession>
<proteinExistence type="inferred from homology"/>
<comment type="similarity">
    <text evidence="2 6">Belongs to the plant self-incompatibility (S1) protein family.</text>
</comment>
<evidence type="ECO:0000256" key="3">
    <source>
        <dbReference type="ARBA" id="ARBA00022471"/>
    </source>
</evidence>
<protein>
    <recommendedName>
        <fullName evidence="6">S-protein homolog</fullName>
    </recommendedName>
</protein>
<evidence type="ECO:0000256" key="4">
    <source>
        <dbReference type="ARBA" id="ARBA00022525"/>
    </source>
</evidence>
<keyword evidence="8" id="KW-1185">Reference proteome</keyword>
<evidence type="ECO:0000256" key="2">
    <source>
        <dbReference type="ARBA" id="ARBA00005581"/>
    </source>
</evidence>
<evidence type="ECO:0000313" key="7">
    <source>
        <dbReference type="EMBL" id="KAL2341537.1"/>
    </source>
</evidence>
<evidence type="ECO:0000256" key="5">
    <source>
        <dbReference type="ARBA" id="ARBA00022729"/>
    </source>
</evidence>
<comment type="caution">
    <text evidence="7">The sequence shown here is derived from an EMBL/GenBank/DDBJ whole genome shotgun (WGS) entry which is preliminary data.</text>
</comment>
<keyword evidence="3 6" id="KW-0713">Self-incompatibility</keyword>
<dbReference type="Proteomes" id="UP001603857">
    <property type="component" value="Unassembled WGS sequence"/>
</dbReference>
<gene>
    <name evidence="7" type="ORF">Fmac_009477</name>
</gene>
<reference evidence="7 8" key="1">
    <citation type="submission" date="2024-08" db="EMBL/GenBank/DDBJ databases">
        <title>Insights into the chromosomal genome structure of Flemingia macrophylla.</title>
        <authorList>
            <person name="Ding Y."/>
            <person name="Zhao Y."/>
            <person name="Bi W."/>
            <person name="Wu M."/>
            <person name="Zhao G."/>
            <person name="Gong Y."/>
            <person name="Li W."/>
            <person name="Zhang P."/>
        </authorList>
    </citation>
    <scope>NUCLEOTIDE SEQUENCE [LARGE SCALE GENOMIC DNA]</scope>
    <source>
        <strain evidence="7">DYQJB</strain>
        <tissue evidence="7">Leaf</tissue>
    </source>
</reference>
<evidence type="ECO:0000313" key="8">
    <source>
        <dbReference type="Proteomes" id="UP001603857"/>
    </source>
</evidence>
<sequence>MTMTMEQVGWLILLGRNEYYVRVMNGFTDNSSVPLVIWCASEEMDLGGRALQEHDDFSWVMRPKFWATNAMKCTIKWDTTRKTFDAFNPYRDTHRCQPHRICSWLVTQHGFYFSNDEVNWRKDFEW</sequence>
<dbReference type="GO" id="GO:0005576">
    <property type="term" value="C:extracellular region"/>
    <property type="evidence" value="ECO:0007669"/>
    <property type="project" value="UniProtKB-SubCell"/>
</dbReference>
<evidence type="ECO:0000256" key="6">
    <source>
        <dbReference type="RuleBase" id="RU367044"/>
    </source>
</evidence>
<dbReference type="AlphaFoldDB" id="A0ABD1N183"/>
<comment type="subcellular location">
    <subcellularLocation>
        <location evidence="1 6">Secreted</location>
    </subcellularLocation>
</comment>
<dbReference type="PANTHER" id="PTHR31232">
    <property type="match status" value="1"/>
</dbReference>
<dbReference type="PANTHER" id="PTHR31232:SF8">
    <property type="entry name" value="S-PROTEIN HOMOLOG"/>
    <property type="match status" value="1"/>
</dbReference>
<keyword evidence="5" id="KW-0732">Signal</keyword>
<evidence type="ECO:0000256" key="1">
    <source>
        <dbReference type="ARBA" id="ARBA00004613"/>
    </source>
</evidence>
<dbReference type="InterPro" id="IPR010264">
    <property type="entry name" value="Self-incomp_S1"/>
</dbReference>
<dbReference type="Pfam" id="PF05938">
    <property type="entry name" value="Self-incomp_S1"/>
    <property type="match status" value="1"/>
</dbReference>